<organism evidence="2 3">
    <name type="scientific">Hyphococcus luteus</name>
    <dbReference type="NCBI Taxonomy" id="2058213"/>
    <lineage>
        <taxon>Bacteria</taxon>
        <taxon>Pseudomonadati</taxon>
        <taxon>Pseudomonadota</taxon>
        <taxon>Alphaproteobacteria</taxon>
        <taxon>Parvularculales</taxon>
        <taxon>Parvularculaceae</taxon>
        <taxon>Hyphococcus</taxon>
    </lineage>
</organism>
<dbReference type="AlphaFoldDB" id="A0A2S7K458"/>
<evidence type="ECO:0000313" key="2">
    <source>
        <dbReference type="EMBL" id="PQA87266.1"/>
    </source>
</evidence>
<accession>A0A2S7K458</accession>
<proteinExistence type="predicted"/>
<comment type="caution">
    <text evidence="2">The sequence shown here is derived from an EMBL/GenBank/DDBJ whole genome shotgun (WGS) entry which is preliminary data.</text>
</comment>
<protein>
    <submittedName>
        <fullName evidence="2">Uncharacterized protein</fullName>
    </submittedName>
</protein>
<reference evidence="2 3" key="1">
    <citation type="submission" date="2017-12" db="EMBL/GenBank/DDBJ databases">
        <authorList>
            <person name="Hurst M.R.H."/>
        </authorList>
    </citation>
    <scope>NUCLEOTIDE SEQUENCE [LARGE SCALE GENOMIC DNA]</scope>
    <source>
        <strain evidence="2 3">SY-3-19</strain>
    </source>
</reference>
<feature type="transmembrane region" description="Helical" evidence="1">
    <location>
        <begin position="101"/>
        <end position="122"/>
    </location>
</feature>
<keyword evidence="1" id="KW-0472">Membrane</keyword>
<gene>
    <name evidence="2" type="ORF">CW354_12600</name>
</gene>
<name>A0A2S7K458_9PROT</name>
<dbReference type="Proteomes" id="UP000239504">
    <property type="component" value="Unassembled WGS sequence"/>
</dbReference>
<dbReference type="EMBL" id="PJCH01000009">
    <property type="protein sequence ID" value="PQA87266.1"/>
    <property type="molecule type" value="Genomic_DNA"/>
</dbReference>
<evidence type="ECO:0000313" key="3">
    <source>
        <dbReference type="Proteomes" id="UP000239504"/>
    </source>
</evidence>
<sequence>MAVMRKSTDRLETLRRAAEAYGADPARWPASSREELGDLLDTDEAAGILAEEEFLDGFLNAASAPRMSEDLTNRIMAGYEAPKTPAGVFDFLRTLAPGMRLLPAGALAGFGALGLATGIMSASAQEPLTPEYEALAYVNDLSVATLNEDGELEWDAE</sequence>
<keyword evidence="1" id="KW-0812">Transmembrane</keyword>
<evidence type="ECO:0000256" key="1">
    <source>
        <dbReference type="SAM" id="Phobius"/>
    </source>
</evidence>
<keyword evidence="1" id="KW-1133">Transmembrane helix</keyword>
<keyword evidence="3" id="KW-1185">Reference proteome</keyword>